<dbReference type="SUPFAM" id="SSF63829">
    <property type="entry name" value="Calcium-dependent phosphotriesterase"/>
    <property type="match status" value="1"/>
</dbReference>
<dbReference type="PANTHER" id="PTHR31460">
    <property type="match status" value="1"/>
</dbReference>
<dbReference type="InterPro" id="IPR053224">
    <property type="entry name" value="Sensory_adhesion_molecule"/>
</dbReference>
<name>A0ABP9DMY3_9ACTN</name>
<reference evidence="2" key="1">
    <citation type="journal article" date="2019" name="Int. J. Syst. Evol. Microbiol.">
        <title>The Global Catalogue of Microorganisms (GCM) 10K type strain sequencing project: providing services to taxonomists for standard genome sequencing and annotation.</title>
        <authorList>
            <consortium name="The Broad Institute Genomics Platform"/>
            <consortium name="The Broad Institute Genome Sequencing Center for Infectious Disease"/>
            <person name="Wu L."/>
            <person name="Ma J."/>
        </authorList>
    </citation>
    <scope>NUCLEOTIDE SEQUENCE [LARGE SCALE GENOMIC DNA]</scope>
    <source>
        <strain evidence="2">JCM 13006</strain>
    </source>
</reference>
<protein>
    <submittedName>
        <fullName evidence="1">SMP-30/gluconolactonase/LRE family protein</fullName>
    </submittedName>
</protein>
<sequence length="363" mass="37348">MDVSEERTEEQGRMTTRTWTVRAALVAAAVAVVLGTGAAPAGAAGQPASPAVAQTAAQTGRYPAVLVGHGDSLHPEGAGWDPVHRRFLVGSMRHGTVAAVRPDGSTAVLVDDPALVTVVGVHVDAERGRILVANGDTGAGLRSTAATTRRVAGIGAYDLATGRRLFYTDLAAVAADGGEHLANDLVVGPDGTVYVTDSFAPVVYRVAPGGTASVLVRDDRLAPQPGAFGLNGIVRSGGTLVIGKYDDGTLWRVPIARPERLSRIPVAGDGDRLLGLDGLLSRPDGTLLGITNHLGGSGAESRVELRSADGWRTARLTAVRPTPDAATTVLTPGPGGSVYQLSGRLDLLFAGTPVDEFTLRRVG</sequence>
<keyword evidence="2" id="KW-1185">Reference proteome</keyword>
<dbReference type="InterPro" id="IPR011042">
    <property type="entry name" value="6-blade_b-propeller_TolB-like"/>
</dbReference>
<dbReference type="Proteomes" id="UP001501752">
    <property type="component" value="Unassembled WGS sequence"/>
</dbReference>
<gene>
    <name evidence="1" type="ORF">GCM10023235_20670</name>
</gene>
<accession>A0ABP9DMY3</accession>
<dbReference type="PANTHER" id="PTHR31460:SF3">
    <property type="entry name" value="MESOCENTIN"/>
    <property type="match status" value="1"/>
</dbReference>
<proteinExistence type="predicted"/>
<dbReference type="EMBL" id="BAABIS010000001">
    <property type="protein sequence ID" value="GAA4844169.1"/>
    <property type="molecule type" value="Genomic_DNA"/>
</dbReference>
<dbReference type="Gene3D" id="2.120.10.30">
    <property type="entry name" value="TolB, C-terminal domain"/>
    <property type="match status" value="1"/>
</dbReference>
<evidence type="ECO:0000313" key="2">
    <source>
        <dbReference type="Proteomes" id="UP001501752"/>
    </source>
</evidence>
<organism evidence="1 2">
    <name type="scientific">Kitasatospora terrestris</name>
    <dbReference type="NCBI Taxonomy" id="258051"/>
    <lineage>
        <taxon>Bacteria</taxon>
        <taxon>Bacillati</taxon>
        <taxon>Actinomycetota</taxon>
        <taxon>Actinomycetes</taxon>
        <taxon>Kitasatosporales</taxon>
        <taxon>Streptomycetaceae</taxon>
        <taxon>Kitasatospora</taxon>
    </lineage>
</organism>
<evidence type="ECO:0000313" key="1">
    <source>
        <dbReference type="EMBL" id="GAA4844169.1"/>
    </source>
</evidence>
<comment type="caution">
    <text evidence="1">The sequence shown here is derived from an EMBL/GenBank/DDBJ whole genome shotgun (WGS) entry which is preliminary data.</text>
</comment>